<dbReference type="RefSeq" id="XP_031870179.1">
    <property type="nucleotide sequence ID" value="XM_032013579.1"/>
</dbReference>
<evidence type="ECO:0000256" key="5">
    <source>
        <dbReference type="SAM" id="MobiDB-lite"/>
    </source>
</evidence>
<dbReference type="PROSITE" id="PS50865">
    <property type="entry name" value="ZF_MYND_2"/>
    <property type="match status" value="1"/>
</dbReference>
<sequence>METPQTPSTAPPSCFTCHKLPAELPQPLKRCAKCQKAFYCSQECQKQDWKNHKRLCAAPSTLNQSSTAPSPSQQSTGPHNPGFEAVNRILGLSNNTYLHDLPEKEAFAQLIDCYRLRVEDDYVFTGDVSMSSLYGGGDPVRPFNRFLDLAESRSGVLPPWWNAEKRQECLRMSVDPHQFSNINCAIEKSDIQEHYKNNAMPMLLRVLGEKIYGKGFM</sequence>
<gene>
    <name evidence="7" type="ORF">BP5553_04956</name>
</gene>
<accession>A0A370TPS9</accession>
<dbReference type="AlphaFoldDB" id="A0A370TPS9"/>
<dbReference type="OrthoDB" id="432970at2759"/>
<feature type="region of interest" description="Disordered" evidence="5">
    <location>
        <begin position="61"/>
        <end position="83"/>
    </location>
</feature>
<dbReference type="GO" id="GO:0008270">
    <property type="term" value="F:zinc ion binding"/>
    <property type="evidence" value="ECO:0007669"/>
    <property type="project" value="UniProtKB-KW"/>
</dbReference>
<protein>
    <recommendedName>
        <fullName evidence="6">MYND-type domain-containing protein</fullName>
    </recommendedName>
</protein>
<reference evidence="7 8" key="1">
    <citation type="journal article" date="2018" name="IMA Fungus">
        <title>IMA Genome-F 9: Draft genome sequence of Annulohypoxylon stygium, Aspergillus mulundensis, Berkeleyomyces basicola (syn. Thielaviopsis basicola), Ceratocystis smalleyi, two Cercospora beticola strains, Coleophoma cylindrospora, Fusarium fracticaudum, Phialophora cf. hyalina, and Morchella septimelata.</title>
        <authorList>
            <person name="Wingfield B.D."/>
            <person name="Bills G.F."/>
            <person name="Dong Y."/>
            <person name="Huang W."/>
            <person name="Nel W.J."/>
            <person name="Swalarsk-Parry B.S."/>
            <person name="Vaghefi N."/>
            <person name="Wilken P.M."/>
            <person name="An Z."/>
            <person name="de Beer Z.W."/>
            <person name="De Vos L."/>
            <person name="Chen L."/>
            <person name="Duong T.A."/>
            <person name="Gao Y."/>
            <person name="Hammerbacher A."/>
            <person name="Kikkert J.R."/>
            <person name="Li Y."/>
            <person name="Li H."/>
            <person name="Li K."/>
            <person name="Li Q."/>
            <person name="Liu X."/>
            <person name="Ma X."/>
            <person name="Naidoo K."/>
            <person name="Pethybridge S.J."/>
            <person name="Sun J."/>
            <person name="Steenkamp E.T."/>
            <person name="van der Nest M.A."/>
            <person name="van Wyk S."/>
            <person name="Wingfield M.J."/>
            <person name="Xiong C."/>
            <person name="Yue Q."/>
            <person name="Zhang X."/>
        </authorList>
    </citation>
    <scope>NUCLEOTIDE SEQUENCE [LARGE SCALE GENOMIC DNA]</scope>
    <source>
        <strain evidence="7 8">BP 5553</strain>
    </source>
</reference>
<comment type="caution">
    <text evidence="7">The sequence shown here is derived from an EMBL/GenBank/DDBJ whole genome shotgun (WGS) entry which is preliminary data.</text>
</comment>
<evidence type="ECO:0000256" key="2">
    <source>
        <dbReference type="ARBA" id="ARBA00022771"/>
    </source>
</evidence>
<feature type="domain" description="MYND-type" evidence="6">
    <location>
        <begin position="14"/>
        <end position="56"/>
    </location>
</feature>
<dbReference type="GO" id="GO:0000981">
    <property type="term" value="F:DNA-binding transcription factor activity, RNA polymerase II-specific"/>
    <property type="evidence" value="ECO:0007669"/>
    <property type="project" value="TreeGrafter"/>
</dbReference>
<dbReference type="GO" id="GO:0005634">
    <property type="term" value="C:nucleus"/>
    <property type="evidence" value="ECO:0007669"/>
    <property type="project" value="TreeGrafter"/>
</dbReference>
<dbReference type="Gene3D" id="6.10.140.2220">
    <property type="match status" value="1"/>
</dbReference>
<proteinExistence type="predicted"/>
<dbReference type="Proteomes" id="UP000254866">
    <property type="component" value="Unassembled WGS sequence"/>
</dbReference>
<evidence type="ECO:0000256" key="4">
    <source>
        <dbReference type="PROSITE-ProRule" id="PRU00134"/>
    </source>
</evidence>
<dbReference type="STRING" id="2656787.A0A370TPS9"/>
<evidence type="ECO:0000313" key="7">
    <source>
        <dbReference type="EMBL" id="RDL37523.1"/>
    </source>
</evidence>
<dbReference type="Pfam" id="PF01753">
    <property type="entry name" value="zf-MYND"/>
    <property type="match status" value="1"/>
</dbReference>
<evidence type="ECO:0000259" key="6">
    <source>
        <dbReference type="PROSITE" id="PS50865"/>
    </source>
</evidence>
<evidence type="ECO:0000256" key="3">
    <source>
        <dbReference type="ARBA" id="ARBA00022833"/>
    </source>
</evidence>
<dbReference type="PROSITE" id="PS01360">
    <property type="entry name" value="ZF_MYND_1"/>
    <property type="match status" value="1"/>
</dbReference>
<evidence type="ECO:0000313" key="8">
    <source>
        <dbReference type="Proteomes" id="UP000254866"/>
    </source>
</evidence>
<keyword evidence="2 4" id="KW-0863">Zinc-finger</keyword>
<keyword evidence="1" id="KW-0479">Metal-binding</keyword>
<dbReference type="EMBL" id="NPIC01000003">
    <property type="protein sequence ID" value="RDL37523.1"/>
    <property type="molecule type" value="Genomic_DNA"/>
</dbReference>
<dbReference type="InterPro" id="IPR024119">
    <property type="entry name" value="TF_DEAF-1"/>
</dbReference>
<organism evidence="7 8">
    <name type="scientific">Venustampulla echinocandica</name>
    <dbReference type="NCBI Taxonomy" id="2656787"/>
    <lineage>
        <taxon>Eukaryota</taxon>
        <taxon>Fungi</taxon>
        <taxon>Dikarya</taxon>
        <taxon>Ascomycota</taxon>
        <taxon>Pezizomycotina</taxon>
        <taxon>Leotiomycetes</taxon>
        <taxon>Helotiales</taxon>
        <taxon>Pleuroascaceae</taxon>
        <taxon>Venustampulla</taxon>
    </lineage>
</organism>
<feature type="compositionally biased region" description="Low complexity" evidence="5">
    <location>
        <begin position="64"/>
        <end position="76"/>
    </location>
</feature>
<dbReference type="InterPro" id="IPR002893">
    <property type="entry name" value="Znf_MYND"/>
</dbReference>
<name>A0A370TPS9_9HELO</name>
<dbReference type="SUPFAM" id="SSF144232">
    <property type="entry name" value="HIT/MYND zinc finger-like"/>
    <property type="match status" value="1"/>
</dbReference>
<dbReference type="PANTHER" id="PTHR10237">
    <property type="entry name" value="DEFORMED EPIDERMAL AUTOREGULATORY FACTOR 1 HOMOLOG SUPPRESSIN"/>
    <property type="match status" value="1"/>
</dbReference>
<evidence type="ECO:0000256" key="1">
    <source>
        <dbReference type="ARBA" id="ARBA00022723"/>
    </source>
</evidence>
<keyword evidence="3" id="KW-0862">Zinc</keyword>
<dbReference type="PANTHER" id="PTHR10237:SF14">
    <property type="entry name" value="MYND-TYPE DOMAIN-CONTAINING PROTEIN"/>
    <property type="match status" value="1"/>
</dbReference>
<dbReference type="GeneID" id="43597805"/>
<keyword evidence="8" id="KW-1185">Reference proteome</keyword>